<dbReference type="SUPFAM" id="SSF103473">
    <property type="entry name" value="MFS general substrate transporter"/>
    <property type="match status" value="1"/>
</dbReference>
<evidence type="ECO:0000313" key="3">
    <source>
        <dbReference type="Proteomes" id="UP000595512"/>
    </source>
</evidence>
<keyword evidence="1" id="KW-0472">Membrane</keyword>
<feature type="transmembrane region" description="Helical" evidence="1">
    <location>
        <begin position="42"/>
        <end position="61"/>
    </location>
</feature>
<dbReference type="Gene3D" id="1.20.1250.20">
    <property type="entry name" value="MFS general substrate transporter like domains"/>
    <property type="match status" value="1"/>
</dbReference>
<dbReference type="InterPro" id="IPR036259">
    <property type="entry name" value="MFS_trans_sf"/>
</dbReference>
<keyword evidence="1" id="KW-0812">Transmembrane</keyword>
<evidence type="ECO:0000256" key="1">
    <source>
        <dbReference type="SAM" id="Phobius"/>
    </source>
</evidence>
<dbReference type="Proteomes" id="UP000595512">
    <property type="component" value="Chromosome"/>
</dbReference>
<organism evidence="2 3">
    <name type="scientific">Heyndrickxia sporothermodurans</name>
    <dbReference type="NCBI Taxonomy" id="46224"/>
    <lineage>
        <taxon>Bacteria</taxon>
        <taxon>Bacillati</taxon>
        <taxon>Bacillota</taxon>
        <taxon>Bacilli</taxon>
        <taxon>Bacillales</taxon>
        <taxon>Bacillaceae</taxon>
        <taxon>Heyndrickxia</taxon>
    </lineage>
</organism>
<feature type="transmembrane region" description="Helical" evidence="1">
    <location>
        <begin position="12"/>
        <end position="36"/>
    </location>
</feature>
<proteinExistence type="predicted"/>
<dbReference type="AlphaFoldDB" id="A0AB37HLE5"/>
<protein>
    <submittedName>
        <fullName evidence="2">Uncharacterized protein</fullName>
    </submittedName>
</protein>
<dbReference type="KEGG" id="hspo:JGZ69_04550"/>
<reference evidence="2 3" key="1">
    <citation type="submission" date="2020-12" db="EMBL/GenBank/DDBJ databases">
        <title>Taxonomic evaluation of the Bacillus sporothermodurans group of bacteria based on whole genome sequences.</title>
        <authorList>
            <person name="Fiedler G."/>
            <person name="Herbstmann A.-D."/>
            <person name="Doll E."/>
            <person name="Wenning M."/>
            <person name="Brinks E."/>
            <person name="Kabisch J."/>
            <person name="Breitenwieser F."/>
            <person name="Lappann M."/>
            <person name="Boehnlein C."/>
            <person name="Franz C."/>
        </authorList>
    </citation>
    <scope>NUCLEOTIDE SEQUENCE [LARGE SCALE GENOMIC DNA]</scope>
    <source>
        <strain evidence="2 3">DSM 10599</strain>
    </source>
</reference>
<gene>
    <name evidence="2" type="ORF">JGZ69_04550</name>
</gene>
<sequence length="87" mass="9715">MLQKQIDDDYKGRIFSILETMSLALMPLGMILYGFLYDVFPAQWILLLSAALLIGIVLILARPSVLHKAHPQLSIRKKFNGETGAVS</sequence>
<accession>A0AB37HLE5</accession>
<name>A0AB37HLE5_9BACI</name>
<evidence type="ECO:0000313" key="2">
    <source>
        <dbReference type="EMBL" id="QQX26177.1"/>
    </source>
</evidence>
<keyword evidence="1" id="KW-1133">Transmembrane helix</keyword>
<dbReference type="EMBL" id="CP066701">
    <property type="protein sequence ID" value="QQX26177.1"/>
    <property type="molecule type" value="Genomic_DNA"/>
</dbReference>